<evidence type="ECO:0000313" key="2">
    <source>
        <dbReference type="Proteomes" id="UP000236286"/>
    </source>
</evidence>
<dbReference type="OrthoDB" id="9863651at2"/>
<sequence>MNIPGVDPILSSIQEDVVALCDSMFSYDVENGVDRRATCQQAVIRSVEARAKDTFRAAGLPRQQRKRMVQEITDTARKTFDRRWAELIAAQKQGNA</sequence>
<evidence type="ECO:0000313" key="1">
    <source>
        <dbReference type="EMBL" id="PNG25709.1"/>
    </source>
</evidence>
<protein>
    <submittedName>
        <fullName evidence="1">Uncharacterized protein</fullName>
    </submittedName>
</protein>
<dbReference type="EMBL" id="PDZR01000013">
    <property type="protein sequence ID" value="PNG25709.1"/>
    <property type="molecule type" value="Genomic_DNA"/>
</dbReference>
<accession>A0A2J7TG32</accession>
<dbReference type="RefSeq" id="WP_102844063.1">
    <property type="nucleotide sequence ID" value="NZ_PDZR01000013.1"/>
</dbReference>
<name>A0A2J7TG32_METSI</name>
<dbReference type="AlphaFoldDB" id="A0A2J7TG32"/>
<gene>
    <name evidence="1" type="ORF">CR492_12390</name>
</gene>
<proteinExistence type="predicted"/>
<reference evidence="1 2" key="1">
    <citation type="submission" date="2017-10" db="EMBL/GenBank/DDBJ databases">
        <title>Genome announcement of Methylocella silvestris TVC from permafrost.</title>
        <authorList>
            <person name="Wang J."/>
            <person name="Geng K."/>
            <person name="Ul-Haque F."/>
            <person name="Crombie A.T."/>
            <person name="Street L.E."/>
            <person name="Wookey P.A."/>
            <person name="Murrell J.C."/>
            <person name="Pratscher J."/>
        </authorList>
    </citation>
    <scope>NUCLEOTIDE SEQUENCE [LARGE SCALE GENOMIC DNA]</scope>
    <source>
        <strain evidence="1 2">TVC</strain>
    </source>
</reference>
<organism evidence="1 2">
    <name type="scientific">Methylocella silvestris</name>
    <dbReference type="NCBI Taxonomy" id="199596"/>
    <lineage>
        <taxon>Bacteria</taxon>
        <taxon>Pseudomonadati</taxon>
        <taxon>Pseudomonadota</taxon>
        <taxon>Alphaproteobacteria</taxon>
        <taxon>Hyphomicrobiales</taxon>
        <taxon>Beijerinckiaceae</taxon>
        <taxon>Methylocella</taxon>
    </lineage>
</organism>
<comment type="caution">
    <text evidence="1">The sequence shown here is derived from an EMBL/GenBank/DDBJ whole genome shotgun (WGS) entry which is preliminary data.</text>
</comment>
<dbReference type="Proteomes" id="UP000236286">
    <property type="component" value="Unassembled WGS sequence"/>
</dbReference>